<protein>
    <submittedName>
        <fullName evidence="7">Fucose permease</fullName>
    </submittedName>
</protein>
<evidence type="ECO:0000256" key="5">
    <source>
        <dbReference type="SAM" id="Phobius"/>
    </source>
</evidence>
<feature type="transmembrane region" description="Helical" evidence="5">
    <location>
        <begin position="322"/>
        <end position="341"/>
    </location>
</feature>
<feature type="transmembrane region" description="Helical" evidence="5">
    <location>
        <begin position="296"/>
        <end position="316"/>
    </location>
</feature>
<keyword evidence="4 5" id="KW-0472">Membrane</keyword>
<dbReference type="PROSITE" id="PS50850">
    <property type="entry name" value="MFS"/>
    <property type="match status" value="1"/>
</dbReference>
<organism evidence="7 8">
    <name type="scientific">Flavobacterium nitrogenifigens</name>
    <dbReference type="NCBI Taxonomy" id="1617283"/>
    <lineage>
        <taxon>Bacteria</taxon>
        <taxon>Pseudomonadati</taxon>
        <taxon>Bacteroidota</taxon>
        <taxon>Flavobacteriia</taxon>
        <taxon>Flavobacteriales</taxon>
        <taxon>Flavobacteriaceae</taxon>
        <taxon>Flavobacterium</taxon>
    </lineage>
</organism>
<keyword evidence="8" id="KW-1185">Reference proteome</keyword>
<feature type="transmembrane region" description="Helical" evidence="5">
    <location>
        <begin position="267"/>
        <end position="284"/>
    </location>
</feature>
<feature type="transmembrane region" description="Helical" evidence="5">
    <location>
        <begin position="122"/>
        <end position="140"/>
    </location>
</feature>
<reference evidence="7 8" key="1">
    <citation type="submission" date="2017-05" db="EMBL/GenBank/DDBJ databases">
        <authorList>
            <person name="Varghese N."/>
            <person name="Submissions S."/>
        </authorList>
    </citation>
    <scope>NUCLEOTIDE SEQUENCE [LARGE SCALE GENOMIC DNA]</scope>
    <source>
        <strain evidence="7 8">DSM 29982</strain>
    </source>
</reference>
<evidence type="ECO:0000313" key="7">
    <source>
        <dbReference type="EMBL" id="SMO61262.1"/>
    </source>
</evidence>
<feature type="transmembrane region" description="Helical" evidence="5">
    <location>
        <begin position="98"/>
        <end position="116"/>
    </location>
</feature>
<dbReference type="InterPro" id="IPR020846">
    <property type="entry name" value="MFS_dom"/>
</dbReference>
<dbReference type="Gene3D" id="1.20.1250.20">
    <property type="entry name" value="MFS general substrate transporter like domains"/>
    <property type="match status" value="1"/>
</dbReference>
<dbReference type="GO" id="GO:0022857">
    <property type="term" value="F:transmembrane transporter activity"/>
    <property type="evidence" value="ECO:0007669"/>
    <property type="project" value="InterPro"/>
</dbReference>
<dbReference type="EMBL" id="FXTQ01000002">
    <property type="protein sequence ID" value="SMO61262.1"/>
    <property type="molecule type" value="Genomic_DNA"/>
</dbReference>
<dbReference type="InterPro" id="IPR036259">
    <property type="entry name" value="MFS_trans_sf"/>
</dbReference>
<evidence type="ECO:0000256" key="4">
    <source>
        <dbReference type="ARBA" id="ARBA00023136"/>
    </source>
</evidence>
<proteinExistence type="predicted"/>
<feature type="transmembrane region" description="Helical" evidence="5">
    <location>
        <begin position="161"/>
        <end position="182"/>
    </location>
</feature>
<dbReference type="AlphaFoldDB" id="A0A521CP82"/>
<dbReference type="OrthoDB" id="9809599at2"/>
<dbReference type="Proteomes" id="UP000319267">
    <property type="component" value="Unassembled WGS sequence"/>
</dbReference>
<feature type="transmembrane region" description="Helical" evidence="5">
    <location>
        <begin position="228"/>
        <end position="247"/>
    </location>
</feature>
<dbReference type="Pfam" id="PF07690">
    <property type="entry name" value="MFS_1"/>
    <property type="match status" value="1"/>
</dbReference>
<comment type="subcellular location">
    <subcellularLocation>
        <location evidence="1">Membrane</location>
        <topology evidence="1">Multi-pass membrane protein</topology>
    </subcellularLocation>
</comment>
<feature type="domain" description="Major facilitator superfamily (MFS) profile" evidence="6">
    <location>
        <begin position="30"/>
        <end position="404"/>
    </location>
</feature>
<dbReference type="InterPro" id="IPR011701">
    <property type="entry name" value="MFS"/>
</dbReference>
<sequence>MLININPLSLFQTKAKIKKVFREAKASYLNRIRFAVGMFYFGMGLSFATWASRIPDIKSALHLTEGDLGSILFALPVGQLIVMPFSGKMVTKFGSHRILIFSLIMYVLCLINLGLATTALQLSLGLFLFGLFGNLANIAVNTQGVYTEVLFKKTIMSSFHGMWSFAGFTGALVGLGMLALNLSPLHHFIIVAGIVLLMVAFNFKFLVRAKEKKKPKEEGKKLFVKPDTALLWLGVIGFCSMASEGVMFDWSGVYFKDIVKAPGPLVVLGYTSFMIMMASGRFLGDGLINKFGRERVMQISGVMISAGLFTAVFLPYIIPCTIAFMFVGLGVATIVPTVYSIAGKNPTVPAGEALTIVSSVSFLGFLMGPPVIGHIAQSFGLQFSFAFIGIFGVLIAFMVSKIRTSA</sequence>
<dbReference type="PANTHER" id="PTHR23514">
    <property type="entry name" value="BYPASS OF STOP CODON PROTEIN 6"/>
    <property type="match status" value="1"/>
</dbReference>
<keyword evidence="3 5" id="KW-1133">Transmembrane helix</keyword>
<dbReference type="InterPro" id="IPR051788">
    <property type="entry name" value="MFS_Transporter"/>
</dbReference>
<evidence type="ECO:0000256" key="1">
    <source>
        <dbReference type="ARBA" id="ARBA00004141"/>
    </source>
</evidence>
<accession>A0A521CP82</accession>
<evidence type="ECO:0000256" key="2">
    <source>
        <dbReference type="ARBA" id="ARBA00022692"/>
    </source>
</evidence>
<evidence type="ECO:0000256" key="3">
    <source>
        <dbReference type="ARBA" id="ARBA00022989"/>
    </source>
</evidence>
<feature type="transmembrane region" description="Helical" evidence="5">
    <location>
        <begin position="188"/>
        <end position="207"/>
    </location>
</feature>
<feature type="transmembrane region" description="Helical" evidence="5">
    <location>
        <begin position="68"/>
        <end position="86"/>
    </location>
</feature>
<gene>
    <name evidence="7" type="ORF">SAMN06265220_102503</name>
</gene>
<evidence type="ECO:0000259" key="6">
    <source>
        <dbReference type="PROSITE" id="PS50850"/>
    </source>
</evidence>
<dbReference type="GO" id="GO:0016020">
    <property type="term" value="C:membrane"/>
    <property type="evidence" value="ECO:0007669"/>
    <property type="project" value="UniProtKB-SubCell"/>
</dbReference>
<dbReference type="CDD" id="cd17393">
    <property type="entry name" value="MFS_MosC_like"/>
    <property type="match status" value="1"/>
</dbReference>
<dbReference type="RefSeq" id="WP_111378867.1">
    <property type="nucleotide sequence ID" value="NZ_CP043612.1"/>
</dbReference>
<name>A0A521CP82_9FLAO</name>
<evidence type="ECO:0000313" key="8">
    <source>
        <dbReference type="Proteomes" id="UP000319267"/>
    </source>
</evidence>
<dbReference type="SUPFAM" id="SSF103473">
    <property type="entry name" value="MFS general substrate transporter"/>
    <property type="match status" value="1"/>
</dbReference>
<feature type="transmembrane region" description="Helical" evidence="5">
    <location>
        <begin position="28"/>
        <end position="48"/>
    </location>
</feature>
<feature type="transmembrane region" description="Helical" evidence="5">
    <location>
        <begin position="379"/>
        <end position="399"/>
    </location>
</feature>
<feature type="transmembrane region" description="Helical" evidence="5">
    <location>
        <begin position="353"/>
        <end position="373"/>
    </location>
</feature>
<keyword evidence="2 5" id="KW-0812">Transmembrane</keyword>
<dbReference type="PANTHER" id="PTHR23514:SF13">
    <property type="entry name" value="INNER MEMBRANE PROTEIN YBJJ"/>
    <property type="match status" value="1"/>
</dbReference>